<sequence>MPLHAFADESSRQGYLLCVVTIRPAHAGEVRRAMRSLVAKGAGRLHMNDESDQRRRRILSVVCAQPVEAVVYVTRRKPIRDGRAEIIRTLVPDLVAAEVERLVLEAQVGQDVHDRRLLFDSLQKAGRPGAFEYLHERPHAEPLLWIPDAVAWAYGRQGEWRPKVATVVKRVVEVL</sequence>
<dbReference type="EMBL" id="LT629791">
    <property type="protein sequence ID" value="SDU80031.1"/>
    <property type="molecule type" value="Genomic_DNA"/>
</dbReference>
<proteinExistence type="predicted"/>
<accession>A0A1H2LHI1</accession>
<dbReference type="Proteomes" id="UP000182977">
    <property type="component" value="Chromosome I"/>
</dbReference>
<organism evidence="1 2">
    <name type="scientific">Jiangella alkaliphila</name>
    <dbReference type="NCBI Taxonomy" id="419479"/>
    <lineage>
        <taxon>Bacteria</taxon>
        <taxon>Bacillati</taxon>
        <taxon>Actinomycetota</taxon>
        <taxon>Actinomycetes</taxon>
        <taxon>Jiangellales</taxon>
        <taxon>Jiangellaceae</taxon>
        <taxon>Jiangella</taxon>
    </lineage>
</organism>
<keyword evidence="2" id="KW-1185">Reference proteome</keyword>
<name>A0A1H2LHI1_9ACTN</name>
<evidence type="ECO:0000313" key="1">
    <source>
        <dbReference type="EMBL" id="SDU80031.1"/>
    </source>
</evidence>
<gene>
    <name evidence="1" type="ORF">SAMN04488563_6107</name>
</gene>
<dbReference type="AlphaFoldDB" id="A0A1H2LHI1"/>
<protein>
    <recommendedName>
        <fullName evidence="3">DUF3800 domain-containing protein</fullName>
    </recommendedName>
</protein>
<dbReference type="OrthoDB" id="5188615at2"/>
<evidence type="ECO:0000313" key="2">
    <source>
        <dbReference type="Proteomes" id="UP000182977"/>
    </source>
</evidence>
<dbReference type="STRING" id="419479.SAMN04488563_6107"/>
<dbReference type="RefSeq" id="WP_052763197.1">
    <property type="nucleotide sequence ID" value="NZ_LT629791.1"/>
</dbReference>
<reference evidence="2" key="1">
    <citation type="submission" date="2016-10" db="EMBL/GenBank/DDBJ databases">
        <authorList>
            <person name="Varghese N."/>
            <person name="Submissions S."/>
        </authorList>
    </citation>
    <scope>NUCLEOTIDE SEQUENCE [LARGE SCALE GENOMIC DNA]</scope>
    <source>
        <strain evidence="2">DSM 45079</strain>
    </source>
</reference>
<evidence type="ECO:0008006" key="3">
    <source>
        <dbReference type="Google" id="ProtNLM"/>
    </source>
</evidence>